<reference evidence="1" key="1">
    <citation type="submission" date="2020-05" db="EMBL/GenBank/DDBJ databases">
        <authorList>
            <person name="Chiriac C."/>
            <person name="Salcher M."/>
            <person name="Ghai R."/>
            <person name="Kavagutti S V."/>
        </authorList>
    </citation>
    <scope>NUCLEOTIDE SEQUENCE</scope>
</reference>
<gene>
    <name evidence="1" type="ORF">UFOPK3401_00235</name>
</gene>
<protein>
    <submittedName>
        <fullName evidence="1">Unannotated protein</fullName>
    </submittedName>
</protein>
<dbReference type="Gene3D" id="2.30.29.80">
    <property type="match status" value="1"/>
</dbReference>
<accession>A0A6J7CQC1</accession>
<sequence>MSDPRVVFLEGSGDAPSTLTLSEKGMKTWILWRLLSANNRDLGRGQNLFASHDQGVEHFRFVRENIERVEPVITHADAGLEWFWVLMLDEQPVARSSRGYERLRECHYCLAQFLESVSTAEVVDDPERIVRLRQDHAVPGTFEPFADAL</sequence>
<dbReference type="AlphaFoldDB" id="A0A6J7CQC1"/>
<organism evidence="1">
    <name type="scientific">freshwater metagenome</name>
    <dbReference type="NCBI Taxonomy" id="449393"/>
    <lineage>
        <taxon>unclassified sequences</taxon>
        <taxon>metagenomes</taxon>
        <taxon>ecological metagenomes</taxon>
    </lineage>
</organism>
<evidence type="ECO:0000313" key="1">
    <source>
        <dbReference type="EMBL" id="CAB4860792.1"/>
    </source>
</evidence>
<proteinExistence type="predicted"/>
<dbReference type="EMBL" id="CAFBLM010000005">
    <property type="protein sequence ID" value="CAB4860792.1"/>
    <property type="molecule type" value="Genomic_DNA"/>
</dbReference>
<name>A0A6J7CQC1_9ZZZZ</name>